<name>A0ABR8J4Z8_9NOST</name>
<dbReference type="EMBL" id="JACJTQ010000017">
    <property type="protein sequence ID" value="MBD2692645.1"/>
    <property type="molecule type" value="Genomic_DNA"/>
</dbReference>
<keyword evidence="1" id="KW-0175">Coiled coil</keyword>
<sequence>MVVENAESQTPREWTNQEECRASSDRRCLDRTGCNSQSVWSESLTFSRDDWAQTDSCNTGGITLGGTLEQLINDTHAELRELDNRSEKLHKRLSELVELLNSLQKTENP</sequence>
<evidence type="ECO:0000313" key="2">
    <source>
        <dbReference type="EMBL" id="MBD2692645.1"/>
    </source>
</evidence>
<feature type="coiled-coil region" evidence="1">
    <location>
        <begin position="72"/>
        <end position="106"/>
    </location>
</feature>
<gene>
    <name evidence="2" type="ORF">H6G68_12905</name>
</gene>
<comment type="caution">
    <text evidence="2">The sequence shown here is derived from an EMBL/GenBank/DDBJ whole genome shotgun (WGS) entry which is preliminary data.</text>
</comment>
<dbReference type="RefSeq" id="WP_190907013.1">
    <property type="nucleotide sequence ID" value="NZ_JACJTQ010000017.1"/>
</dbReference>
<proteinExistence type="predicted"/>
<evidence type="ECO:0000256" key="1">
    <source>
        <dbReference type="SAM" id="Coils"/>
    </source>
</evidence>
<evidence type="ECO:0000313" key="3">
    <source>
        <dbReference type="Proteomes" id="UP000660381"/>
    </source>
</evidence>
<reference evidence="2 3" key="1">
    <citation type="journal article" date="2020" name="ISME J.">
        <title>Comparative genomics reveals insights into cyanobacterial evolution and habitat adaptation.</title>
        <authorList>
            <person name="Chen M.Y."/>
            <person name="Teng W.K."/>
            <person name="Zhao L."/>
            <person name="Hu C.X."/>
            <person name="Zhou Y.K."/>
            <person name="Han B.P."/>
            <person name="Song L.R."/>
            <person name="Shu W.S."/>
        </authorList>
    </citation>
    <scope>NUCLEOTIDE SEQUENCE [LARGE SCALE GENOMIC DNA]</scope>
    <source>
        <strain evidence="2 3">FACHB-362</strain>
    </source>
</reference>
<dbReference type="Proteomes" id="UP000660381">
    <property type="component" value="Unassembled WGS sequence"/>
</dbReference>
<protein>
    <submittedName>
        <fullName evidence="2">Uncharacterized protein</fullName>
    </submittedName>
</protein>
<keyword evidence="3" id="KW-1185">Reference proteome</keyword>
<accession>A0ABR8J4Z8</accession>
<organism evidence="2 3">
    <name type="scientific">Anabaena catenula FACHB-362</name>
    <dbReference type="NCBI Taxonomy" id="2692877"/>
    <lineage>
        <taxon>Bacteria</taxon>
        <taxon>Bacillati</taxon>
        <taxon>Cyanobacteriota</taxon>
        <taxon>Cyanophyceae</taxon>
        <taxon>Nostocales</taxon>
        <taxon>Nostocaceae</taxon>
        <taxon>Anabaena</taxon>
    </lineage>
</organism>